<dbReference type="STRING" id="151549.A0A4C1XZY8"/>
<dbReference type="Proteomes" id="UP000299102">
    <property type="component" value="Unassembled WGS sequence"/>
</dbReference>
<keyword evidence="1" id="KW-0812">Transmembrane</keyword>
<comment type="caution">
    <text evidence="2">The sequence shown here is derived from an EMBL/GenBank/DDBJ whole genome shotgun (WGS) entry which is preliminary data.</text>
</comment>
<keyword evidence="3" id="KW-1185">Reference proteome</keyword>
<evidence type="ECO:0000256" key="1">
    <source>
        <dbReference type="SAM" id="Phobius"/>
    </source>
</evidence>
<accession>A0A4C1XZY8</accession>
<evidence type="ECO:0000313" key="2">
    <source>
        <dbReference type="EMBL" id="GBP67735.1"/>
    </source>
</evidence>
<feature type="transmembrane region" description="Helical" evidence="1">
    <location>
        <begin position="115"/>
        <end position="134"/>
    </location>
</feature>
<dbReference type="OrthoDB" id="2154780at2759"/>
<organism evidence="2 3">
    <name type="scientific">Eumeta variegata</name>
    <name type="common">Bagworm moth</name>
    <name type="synonym">Eumeta japonica</name>
    <dbReference type="NCBI Taxonomy" id="151549"/>
    <lineage>
        <taxon>Eukaryota</taxon>
        <taxon>Metazoa</taxon>
        <taxon>Ecdysozoa</taxon>
        <taxon>Arthropoda</taxon>
        <taxon>Hexapoda</taxon>
        <taxon>Insecta</taxon>
        <taxon>Pterygota</taxon>
        <taxon>Neoptera</taxon>
        <taxon>Endopterygota</taxon>
        <taxon>Lepidoptera</taxon>
        <taxon>Glossata</taxon>
        <taxon>Ditrysia</taxon>
        <taxon>Tineoidea</taxon>
        <taxon>Psychidae</taxon>
        <taxon>Oiketicinae</taxon>
        <taxon>Eumeta</taxon>
    </lineage>
</organism>
<name>A0A4C1XZY8_EUMVA</name>
<keyword evidence="1" id="KW-1133">Transmembrane helix</keyword>
<sequence>MSCVCSCCAFEPRPIPLGSTAALCHEEEVRLRAPVFNAPFHNNLIIFSKYIRSTARRRHDSGLFLFKPIRPLTLKITEHAPYRFYEIGVTSLIKYSVDAVQVFHLHDIRWERPRFLSKSFLAFVTFNVISYSLLAAEVLTTNVADTSAEKKVSVYLDVRVEPQIQILIVSFYQHVFNGCYAVLLFIVVIFFLIYGVEVYFKVTTDNSPTADRPSDAGRRDC</sequence>
<keyword evidence="1" id="KW-0472">Membrane</keyword>
<evidence type="ECO:0000313" key="3">
    <source>
        <dbReference type="Proteomes" id="UP000299102"/>
    </source>
</evidence>
<dbReference type="EMBL" id="BGZK01000989">
    <property type="protein sequence ID" value="GBP67735.1"/>
    <property type="molecule type" value="Genomic_DNA"/>
</dbReference>
<protein>
    <submittedName>
        <fullName evidence="2">Uncharacterized protein</fullName>
    </submittedName>
</protein>
<dbReference type="PANTHER" id="PTHR20893:SF2">
    <property type="entry name" value="LD08641P"/>
    <property type="match status" value="1"/>
</dbReference>
<gene>
    <name evidence="2" type="ORF">EVAR_40506_1</name>
</gene>
<dbReference type="PANTHER" id="PTHR20893">
    <property type="entry name" value="LD08641P"/>
    <property type="match status" value="1"/>
</dbReference>
<dbReference type="AlphaFoldDB" id="A0A4C1XZY8"/>
<proteinExistence type="predicted"/>
<feature type="transmembrane region" description="Helical" evidence="1">
    <location>
        <begin position="180"/>
        <end position="200"/>
    </location>
</feature>
<reference evidence="2 3" key="1">
    <citation type="journal article" date="2019" name="Commun. Biol.">
        <title>The bagworm genome reveals a unique fibroin gene that provides high tensile strength.</title>
        <authorList>
            <person name="Kono N."/>
            <person name="Nakamura H."/>
            <person name="Ohtoshi R."/>
            <person name="Tomita M."/>
            <person name="Numata K."/>
            <person name="Arakawa K."/>
        </authorList>
    </citation>
    <scope>NUCLEOTIDE SEQUENCE [LARGE SCALE GENOMIC DNA]</scope>
</reference>